<gene>
    <name evidence="1" type="ORF">VP01_780g3</name>
</gene>
<proteinExistence type="predicted"/>
<protein>
    <submittedName>
        <fullName evidence="1">Uncharacterized protein</fullName>
    </submittedName>
</protein>
<dbReference type="EMBL" id="LAVV01013283">
    <property type="protein sequence ID" value="KNZ45777.1"/>
    <property type="molecule type" value="Genomic_DNA"/>
</dbReference>
<evidence type="ECO:0000313" key="1">
    <source>
        <dbReference type="EMBL" id="KNZ45777.1"/>
    </source>
</evidence>
<dbReference type="VEuPathDB" id="FungiDB:VP01_780g3"/>
<accession>A0A0L6UC00</accession>
<comment type="caution">
    <text evidence="1">The sequence shown here is derived from an EMBL/GenBank/DDBJ whole genome shotgun (WGS) entry which is preliminary data.</text>
</comment>
<reference evidence="1 2" key="1">
    <citation type="submission" date="2015-08" db="EMBL/GenBank/DDBJ databases">
        <title>Next Generation Sequencing and Analysis of the Genome of Puccinia sorghi L Schw, the Causal Agent of Maize Common Rust.</title>
        <authorList>
            <person name="Rochi L."/>
            <person name="Burguener G."/>
            <person name="Darino M."/>
            <person name="Turjanski A."/>
            <person name="Kreff E."/>
            <person name="Dieguez M.J."/>
            <person name="Sacco F."/>
        </authorList>
    </citation>
    <scope>NUCLEOTIDE SEQUENCE [LARGE SCALE GENOMIC DNA]</scope>
    <source>
        <strain evidence="1 2">RO10H11247</strain>
    </source>
</reference>
<sequence length="273" mass="30690">MRNSISKHARGVLEVALTYNRIFERISRKGQHGIIGNGGCSCPTTCSSSVTIECWQWILTSNVENSIRNYTPLTEENHSIWMTALLKLWGVLKALENPTIPLGESDNTELKIWLLIKEKFASSQSSNWAQMFNDFLYVTFQEDLIESLITEIKVAIKKLVDVGIEMPQDIMAYLLDVEYVCNHLTQFNNESKADSSTREKGASTKASEASKEVTKINLQTDVKAATIIPNKTRTTTVTNFGIYILKFPPIGGENLKLNGKIIKLIQKESIKRS</sequence>
<keyword evidence="2" id="KW-1185">Reference proteome</keyword>
<organism evidence="1 2">
    <name type="scientific">Puccinia sorghi</name>
    <dbReference type="NCBI Taxonomy" id="27349"/>
    <lineage>
        <taxon>Eukaryota</taxon>
        <taxon>Fungi</taxon>
        <taxon>Dikarya</taxon>
        <taxon>Basidiomycota</taxon>
        <taxon>Pucciniomycotina</taxon>
        <taxon>Pucciniomycetes</taxon>
        <taxon>Pucciniales</taxon>
        <taxon>Pucciniaceae</taxon>
        <taxon>Puccinia</taxon>
    </lineage>
</organism>
<dbReference type="Proteomes" id="UP000037035">
    <property type="component" value="Unassembled WGS sequence"/>
</dbReference>
<name>A0A0L6UC00_9BASI</name>
<evidence type="ECO:0000313" key="2">
    <source>
        <dbReference type="Proteomes" id="UP000037035"/>
    </source>
</evidence>
<dbReference type="AlphaFoldDB" id="A0A0L6UC00"/>